<reference evidence="7 8" key="1">
    <citation type="submission" date="2024-01" db="EMBL/GenBank/DDBJ databases">
        <title>Pedobacter sp. nov., isolated from oil-contaminated soil.</title>
        <authorList>
            <person name="Le N.T.T."/>
        </authorList>
    </citation>
    <scope>NUCLEOTIDE SEQUENCE [LARGE SCALE GENOMIC DNA]</scope>
    <source>
        <strain evidence="7 8">VNH31</strain>
    </source>
</reference>
<keyword evidence="4 5" id="KW-0472">Membrane</keyword>
<dbReference type="PANTHER" id="PTHR30441">
    <property type="entry name" value="DUF748 DOMAIN-CONTAINING PROTEIN"/>
    <property type="match status" value="1"/>
</dbReference>
<dbReference type="PANTHER" id="PTHR30441:SF8">
    <property type="entry name" value="DUF748 DOMAIN-CONTAINING PROTEIN"/>
    <property type="match status" value="1"/>
</dbReference>
<gene>
    <name evidence="7" type="ORF">VRU49_06570</name>
</gene>
<keyword evidence="2 5" id="KW-0812">Transmembrane</keyword>
<evidence type="ECO:0000256" key="2">
    <source>
        <dbReference type="ARBA" id="ARBA00022692"/>
    </source>
</evidence>
<sequence>MNIILRRVLKIGLWLIAVLFIVIVLIALSLNLSSVQNFVKDKAISYLKSKTNTEVSLKRISIVFPNDIVLNEFYLEDLKGDTLVYAERLAVDISLFKLFKSQVEIKNIELNNINANVVRIAPDTTFNFNFLVNAFMSDQQKSQEEIDKDTTSTLKFSIDKFKFENIRIQYRDDVAGNILKLSVGNFNSRIDDFDLNNQKFKIKNINLQNAQLDYLQQKPLAVLANQLEKSVDPSETANSVLPFIEIEKLMFDKVKINFNDKVSSTQAIANLQDLQLSHSKLNLTEMNYVLGGIKLQNSQIKFAFKPEPLKTSVGPTEIKDSPNKIKFTLHQFDFKNNRIQFDNLAEKPTSHGIDFNHLNLTSLNLSGKDIGYSEHQIQANLLNGSFKDKSGFELQLLKGIAKYTNREISIKDFTLKTPYTQINSQALIQFNSLEDLTKKPSDVKLNLSIINTQIGMQDAILLSDAVPEQYKNLNLKVDGNLNGNLASINIPKFKINGLSNTKIDIQGKADNITNPDALNLDLTINHFITNKQDINLLAPKGSLPNTINLPSNIVLNGKFKGGLKKFDTNLAVKSSLGNAKLQAKLNFNEQYNAQIHLENFDVGTLLNQQNELGKISLKVQANGKGFDLKTAKSDLKGTIESLNYNQYNYRNIQLTASLDKQKFQFNTISNDENVDFSLVASGNLSNTYPKIAAKLELKQIDLQAINFSPSEFKAAGIINANIETADLDYLNGTVKATSLQIVKEGKRINVDTIKIEALSTEDANSLTLNSEVLQAKLEGNYKLSQIGQAFINQINKYYQFGEIKPTEDQKINFDVNIYNSKLLKEFVPKLETFAASRISGQLNTLTDSLSLRAWFPKIVYDKNTIDSALLTLRPVGAILDYNLNIKSVVTPSIQLFNSEIIGNASNNKLNVNIFLKDKALKNRYALTGVFNAKDNFYQFSLKPENLLLNYERWTVNPNNLIQFGEDGILANNFNLSKGEQLLRIQSRENTPNAPIEITLKDFKIETLTSFAETDTSILGGTLNGKALISDIQTNMNFNANLVASQLRYQKDQLGTLRLDANNKTNDAIEINASLTGIHEARVNGFYYTNENGALDLNLNLEKLNLEFIESLSGGQIREGTGTISANLTAKGAISEPTIQGKVNFNQAGFNIKYVNSFFRVPQETISFNNKGINFDSFTLIDSLGKTAVIDGAILTTNYQDFKFNLDLRTNNFRALNSTSKDNELIYGTVYLSSNLKISGDLNQPIVNGNVNVNEDTKFFFAMPADDPAVIEQSGIVQFIDADAPPFNGERALNVDSLTRSPLTGMNLSVNLTIDKKAELNVVIDPSNGDALKVKGEGSLNATIDPSGKTSLTGRYQLTDGSYNLSIGGLARKEFKIQPESYIVWTGEPTSADINITAIYEVNTAAIDLVADQMETLDASARNTYKQKLDFQVLLYLKGELLKPNISFKIDLPEDERASAVGAAAFAKLQQVNSNESELNKQVFALLALNRFISENPFQSLAGGSSTSSIARQSVSKLLTEQLNNLATNLIQGIDINFGVNAVEDYSSGSLENRTDLEIDFSKKLLNDRLTISVGSTFGIEGNRPSNQKSSNIAGNINVEYLISADGRYRLRFYRRNETEGIVEGQIIETGVGFALVVDYNRFNEIFKKVSRRRNAESINTKEDK</sequence>
<evidence type="ECO:0000256" key="1">
    <source>
        <dbReference type="ARBA" id="ARBA00004167"/>
    </source>
</evidence>
<feature type="domain" description="Translocation and assembly module TamB C-terminal" evidence="6">
    <location>
        <begin position="1182"/>
        <end position="1617"/>
    </location>
</feature>
<evidence type="ECO:0000256" key="3">
    <source>
        <dbReference type="ARBA" id="ARBA00022989"/>
    </source>
</evidence>
<keyword evidence="8" id="KW-1185">Reference proteome</keyword>
<dbReference type="EMBL" id="JAZDQU010000002">
    <property type="protein sequence ID" value="MEE1885083.1"/>
    <property type="molecule type" value="Genomic_DNA"/>
</dbReference>
<protein>
    <submittedName>
        <fullName evidence="7">Translocation/assembly module TamB domain-containing protein</fullName>
    </submittedName>
</protein>
<evidence type="ECO:0000256" key="4">
    <source>
        <dbReference type="ARBA" id="ARBA00023136"/>
    </source>
</evidence>
<evidence type="ECO:0000313" key="8">
    <source>
        <dbReference type="Proteomes" id="UP001337681"/>
    </source>
</evidence>
<dbReference type="Pfam" id="PF04357">
    <property type="entry name" value="TamB"/>
    <property type="match status" value="1"/>
</dbReference>
<comment type="subcellular location">
    <subcellularLocation>
        <location evidence="1">Membrane</location>
        <topology evidence="1">Single-pass membrane protein</topology>
    </subcellularLocation>
</comment>
<accession>A0ABU7H223</accession>
<comment type="caution">
    <text evidence="7">The sequence shown here is derived from an EMBL/GenBank/DDBJ whole genome shotgun (WGS) entry which is preliminary data.</text>
</comment>
<name>A0ABU7H223_9SPHI</name>
<dbReference type="InterPro" id="IPR007452">
    <property type="entry name" value="TamB_C"/>
</dbReference>
<dbReference type="Proteomes" id="UP001337681">
    <property type="component" value="Unassembled WGS sequence"/>
</dbReference>
<proteinExistence type="predicted"/>
<evidence type="ECO:0000256" key="5">
    <source>
        <dbReference type="SAM" id="Phobius"/>
    </source>
</evidence>
<dbReference type="RefSeq" id="WP_330145986.1">
    <property type="nucleotide sequence ID" value="NZ_JAZDQU010000002.1"/>
</dbReference>
<keyword evidence="3 5" id="KW-1133">Transmembrane helix</keyword>
<feature type="transmembrane region" description="Helical" evidence="5">
    <location>
        <begin position="12"/>
        <end position="32"/>
    </location>
</feature>
<dbReference type="InterPro" id="IPR052894">
    <property type="entry name" value="AsmA-related"/>
</dbReference>
<evidence type="ECO:0000259" key="6">
    <source>
        <dbReference type="Pfam" id="PF04357"/>
    </source>
</evidence>
<organism evidence="7 8">
    <name type="scientific">Pedobacter flavus</name>
    <dbReference type="NCBI Taxonomy" id="3113906"/>
    <lineage>
        <taxon>Bacteria</taxon>
        <taxon>Pseudomonadati</taxon>
        <taxon>Bacteroidota</taxon>
        <taxon>Sphingobacteriia</taxon>
        <taxon>Sphingobacteriales</taxon>
        <taxon>Sphingobacteriaceae</taxon>
        <taxon>Pedobacter</taxon>
    </lineage>
</organism>
<evidence type="ECO:0000313" key="7">
    <source>
        <dbReference type="EMBL" id="MEE1885083.1"/>
    </source>
</evidence>